<name>A0A9P8BZP7_9HELO</name>
<feature type="signal peptide" evidence="3">
    <location>
        <begin position="1"/>
        <end position="17"/>
    </location>
</feature>
<keyword evidence="3" id="KW-0732">Signal</keyword>
<evidence type="ECO:0000313" key="5">
    <source>
        <dbReference type="Proteomes" id="UP000824998"/>
    </source>
</evidence>
<feature type="chain" id="PRO_5040120995" evidence="3">
    <location>
        <begin position="18"/>
        <end position="376"/>
    </location>
</feature>
<proteinExistence type="predicted"/>
<dbReference type="EMBL" id="MU251916">
    <property type="protein sequence ID" value="KAG9228539.1"/>
    <property type="molecule type" value="Genomic_DNA"/>
</dbReference>
<accession>A0A9P8BZP7</accession>
<feature type="transmembrane region" description="Helical" evidence="2">
    <location>
        <begin position="272"/>
        <end position="295"/>
    </location>
</feature>
<comment type="caution">
    <text evidence="4">The sequence shown here is derived from an EMBL/GenBank/DDBJ whole genome shotgun (WGS) entry which is preliminary data.</text>
</comment>
<evidence type="ECO:0000256" key="1">
    <source>
        <dbReference type="SAM" id="MobiDB-lite"/>
    </source>
</evidence>
<reference evidence="4" key="1">
    <citation type="journal article" date="2021" name="IMA Fungus">
        <title>Genomic characterization of three marine fungi, including Emericellopsis atlantica sp. nov. with signatures of a generalist lifestyle and marine biomass degradation.</title>
        <authorList>
            <person name="Hagestad O.C."/>
            <person name="Hou L."/>
            <person name="Andersen J.H."/>
            <person name="Hansen E.H."/>
            <person name="Altermark B."/>
            <person name="Li C."/>
            <person name="Kuhnert E."/>
            <person name="Cox R.J."/>
            <person name="Crous P.W."/>
            <person name="Spatafora J.W."/>
            <person name="Lail K."/>
            <person name="Amirebrahimi M."/>
            <person name="Lipzen A."/>
            <person name="Pangilinan J."/>
            <person name="Andreopoulos W."/>
            <person name="Hayes R.D."/>
            <person name="Ng V."/>
            <person name="Grigoriev I.V."/>
            <person name="Jackson S.A."/>
            <person name="Sutton T.D.S."/>
            <person name="Dobson A.D.W."/>
            <person name="Rama T."/>
        </authorList>
    </citation>
    <scope>NUCLEOTIDE SEQUENCE</scope>
    <source>
        <strain evidence="4">TRa018bII</strain>
    </source>
</reference>
<gene>
    <name evidence="4" type="ORF">BJ875DRAFT_236178</name>
</gene>
<evidence type="ECO:0000256" key="2">
    <source>
        <dbReference type="SAM" id="Phobius"/>
    </source>
</evidence>
<feature type="region of interest" description="Disordered" evidence="1">
    <location>
        <begin position="327"/>
        <end position="376"/>
    </location>
</feature>
<keyword evidence="2" id="KW-0472">Membrane</keyword>
<dbReference type="Proteomes" id="UP000824998">
    <property type="component" value="Unassembled WGS sequence"/>
</dbReference>
<keyword evidence="2" id="KW-0812">Transmembrane</keyword>
<keyword evidence="5" id="KW-1185">Reference proteome</keyword>
<dbReference type="OrthoDB" id="3917128at2759"/>
<sequence length="376" mass="43898">MFVIRLLLFLPILTVAARRKYHPTRTQPTFHGIKWLEEGRSLLVRLETPDLLLWNATEKLGYAVPNALILNFTISTDRRHLLLQDEPFLPLPHVHRPPRIFAPQTSQTLREFEDQKDVPKIEYNTSPWFALDYDRLVHPRDDPSIRYYNHHPQLTLNLLGAGIEGFNTLLTSSSQRLIKITLKDYHSPTSNPPNHKFMIESISLWDRDHNTEHTPPSAVRGCTRWSWRCEDFGDEPWYRYIYRHNFDQYGRVGSMRHEILQRCDNTYNRLGWWRLVLLCVFISIMALSPFLYALYKKAIAIRARRLALKEEEASWLGCGTETAGLLNDDGDNARDEFYENDEREENNGKAMREGEASREKPLPPVPSAGEDLSERS</sequence>
<organism evidence="4 5">
    <name type="scientific">Amylocarpus encephaloides</name>
    <dbReference type="NCBI Taxonomy" id="45428"/>
    <lineage>
        <taxon>Eukaryota</taxon>
        <taxon>Fungi</taxon>
        <taxon>Dikarya</taxon>
        <taxon>Ascomycota</taxon>
        <taxon>Pezizomycotina</taxon>
        <taxon>Leotiomycetes</taxon>
        <taxon>Helotiales</taxon>
        <taxon>Helotiales incertae sedis</taxon>
        <taxon>Amylocarpus</taxon>
    </lineage>
</organism>
<dbReference type="AlphaFoldDB" id="A0A9P8BZP7"/>
<feature type="compositionally biased region" description="Basic and acidic residues" evidence="1">
    <location>
        <begin position="345"/>
        <end position="361"/>
    </location>
</feature>
<protein>
    <submittedName>
        <fullName evidence="4">Uncharacterized protein</fullName>
    </submittedName>
</protein>
<evidence type="ECO:0000256" key="3">
    <source>
        <dbReference type="SAM" id="SignalP"/>
    </source>
</evidence>
<evidence type="ECO:0000313" key="4">
    <source>
        <dbReference type="EMBL" id="KAG9228539.1"/>
    </source>
</evidence>
<keyword evidence="2" id="KW-1133">Transmembrane helix</keyword>